<comment type="caution">
    <text evidence="2">The sequence shown here is derived from an EMBL/GenBank/DDBJ whole genome shotgun (WGS) entry which is preliminary data.</text>
</comment>
<accession>A0AAV1R940</accession>
<protein>
    <submittedName>
        <fullName evidence="2">Uncharacterized protein</fullName>
    </submittedName>
</protein>
<dbReference type="EMBL" id="CAWUPB010000913">
    <property type="protein sequence ID" value="CAK7329480.1"/>
    <property type="molecule type" value="Genomic_DNA"/>
</dbReference>
<proteinExistence type="predicted"/>
<evidence type="ECO:0000313" key="3">
    <source>
        <dbReference type="Proteomes" id="UP001314170"/>
    </source>
</evidence>
<reference evidence="2 3" key="1">
    <citation type="submission" date="2024-01" db="EMBL/GenBank/DDBJ databases">
        <authorList>
            <person name="Waweru B."/>
        </authorList>
    </citation>
    <scope>NUCLEOTIDE SEQUENCE [LARGE SCALE GENOMIC DNA]</scope>
</reference>
<sequence>MRRQIDLFKGQTQLEGKYCKLVKSAVQKLVVLEQENKVLSRKLRAEKTSTEQLNRLVCLFEIKCERLEDEKADLTASLSIAKDESEFYRECMHNLGLDNELSTI</sequence>
<keyword evidence="1" id="KW-0175">Coiled coil</keyword>
<feature type="coiled-coil region" evidence="1">
    <location>
        <begin position="22"/>
        <end position="84"/>
    </location>
</feature>
<organism evidence="2 3">
    <name type="scientific">Dovyalis caffra</name>
    <dbReference type="NCBI Taxonomy" id="77055"/>
    <lineage>
        <taxon>Eukaryota</taxon>
        <taxon>Viridiplantae</taxon>
        <taxon>Streptophyta</taxon>
        <taxon>Embryophyta</taxon>
        <taxon>Tracheophyta</taxon>
        <taxon>Spermatophyta</taxon>
        <taxon>Magnoliopsida</taxon>
        <taxon>eudicotyledons</taxon>
        <taxon>Gunneridae</taxon>
        <taxon>Pentapetalae</taxon>
        <taxon>rosids</taxon>
        <taxon>fabids</taxon>
        <taxon>Malpighiales</taxon>
        <taxon>Salicaceae</taxon>
        <taxon>Flacourtieae</taxon>
        <taxon>Dovyalis</taxon>
    </lineage>
</organism>
<dbReference type="Proteomes" id="UP001314170">
    <property type="component" value="Unassembled WGS sequence"/>
</dbReference>
<gene>
    <name evidence="2" type="ORF">DCAF_LOCUS7235</name>
</gene>
<evidence type="ECO:0000313" key="2">
    <source>
        <dbReference type="EMBL" id="CAK7329480.1"/>
    </source>
</evidence>
<dbReference type="AlphaFoldDB" id="A0AAV1R940"/>
<evidence type="ECO:0000256" key="1">
    <source>
        <dbReference type="SAM" id="Coils"/>
    </source>
</evidence>
<keyword evidence="3" id="KW-1185">Reference proteome</keyword>
<name>A0AAV1R940_9ROSI</name>